<evidence type="ECO:0000259" key="4">
    <source>
        <dbReference type="PROSITE" id="PS50234"/>
    </source>
</evidence>
<accession>A0A2A2KP21</accession>
<dbReference type="PROSITE" id="PS50234">
    <property type="entry name" value="VWFA"/>
    <property type="match status" value="2"/>
</dbReference>
<feature type="compositionally biased region" description="Low complexity" evidence="1">
    <location>
        <begin position="232"/>
        <end position="257"/>
    </location>
</feature>
<sequence length="650" mass="73338">MKSLLFRLLCSISIVAIASAKECYTTPCTRDVILVIDGTTGMGTTDNSVQEIYMVMNLTSNWTPSQTGLRVATIGLSIVNEVSYTDYLTTYQDLFKNLDRMRKQTTQFGLHPATFSEIIGFIYDYYVKEKAYFPARKDVMKRILMFTTLSNKNDIQSQAAKTQLIKDAGFELTIVGIDIDKSLYDGIAYHKFIPMTMSQLFHYTEAFLDELVNDGICLWDNGWPTTPAQICTTSTSTPKPTTTPTTKPASTVKTTTPKPTPRPIPEGDYMNCSCSMPTLWVDIMFVIDTSASMTDGGLFEVIADIVTIAAEMNFDHSNPMSVRIGVVSFNSDAEVVYPLGYHNDFQSFYNDMFFGNKLNSTQVAELNLREGLEVARKHLEEHGREKVQKAILLYSSAYTEAGNDNALQVSKSIQISGMYIITVAYVEEGDNPYGVEQLGKLASPGMNLTSLDPRRVFGLAQDALCQVNCFCPTNWVQLNITYRKFGECYFLNTMATDWMAGNMQCTNMSPHKEGRLALINSDVKSATLQAMAIKIWRKEGMTAPLNYLIGLKYDDVSKRYIWEGGITNLNYTDWEEGYPKLNEGKCVATYLNIFAEMKWKNLDCVAGTSFPMCQISTCDSEHYCPPNMVTDIYDRMRMKKPLIRRLRQYY</sequence>
<feature type="domain" description="VWFA" evidence="4">
    <location>
        <begin position="31"/>
        <end position="177"/>
    </location>
</feature>
<dbReference type="AlphaFoldDB" id="A0A2A2KP21"/>
<feature type="domain" description="C-type lectin" evidence="3">
    <location>
        <begin position="484"/>
        <end position="604"/>
    </location>
</feature>
<feature type="region of interest" description="Disordered" evidence="1">
    <location>
        <begin position="232"/>
        <end position="264"/>
    </location>
</feature>
<evidence type="ECO:0000259" key="3">
    <source>
        <dbReference type="PROSITE" id="PS50041"/>
    </source>
</evidence>
<dbReference type="SMART" id="SM00327">
    <property type="entry name" value="VWA"/>
    <property type="match status" value="1"/>
</dbReference>
<dbReference type="InterPro" id="IPR016186">
    <property type="entry name" value="C-type_lectin-like/link_sf"/>
</dbReference>
<feature type="chain" id="PRO_5012177854" description="C-type lectin domain-containing protein" evidence="2">
    <location>
        <begin position="21"/>
        <end position="650"/>
    </location>
</feature>
<evidence type="ECO:0000256" key="2">
    <source>
        <dbReference type="SAM" id="SignalP"/>
    </source>
</evidence>
<dbReference type="InterPro" id="IPR036465">
    <property type="entry name" value="vWFA_dom_sf"/>
</dbReference>
<dbReference type="SUPFAM" id="SSF53300">
    <property type="entry name" value="vWA-like"/>
    <property type="match status" value="2"/>
</dbReference>
<keyword evidence="2" id="KW-0732">Signal</keyword>
<dbReference type="Pfam" id="PF00092">
    <property type="entry name" value="VWA"/>
    <property type="match status" value="2"/>
</dbReference>
<dbReference type="InterPro" id="IPR016187">
    <property type="entry name" value="CTDL_fold"/>
</dbReference>
<keyword evidence="6" id="KW-1185">Reference proteome</keyword>
<dbReference type="SMART" id="SM00034">
    <property type="entry name" value="CLECT"/>
    <property type="match status" value="1"/>
</dbReference>
<evidence type="ECO:0000313" key="5">
    <source>
        <dbReference type="EMBL" id="PAV75705.1"/>
    </source>
</evidence>
<dbReference type="InterPro" id="IPR002035">
    <property type="entry name" value="VWF_A"/>
</dbReference>
<feature type="signal peptide" evidence="2">
    <location>
        <begin position="1"/>
        <end position="20"/>
    </location>
</feature>
<dbReference type="PANTHER" id="PTHR31024">
    <property type="entry name" value="C-TYPE LECTIN"/>
    <property type="match status" value="1"/>
</dbReference>
<evidence type="ECO:0000256" key="1">
    <source>
        <dbReference type="SAM" id="MobiDB-lite"/>
    </source>
</evidence>
<dbReference type="GO" id="GO:0045087">
    <property type="term" value="P:innate immune response"/>
    <property type="evidence" value="ECO:0007669"/>
    <property type="project" value="TreeGrafter"/>
</dbReference>
<comment type="caution">
    <text evidence="5">The sequence shown here is derived from an EMBL/GenBank/DDBJ whole genome shotgun (WGS) entry which is preliminary data.</text>
</comment>
<reference evidence="5 6" key="1">
    <citation type="journal article" date="2017" name="Curr. Biol.">
        <title>Genome architecture and evolution of a unichromosomal asexual nematode.</title>
        <authorList>
            <person name="Fradin H."/>
            <person name="Zegar C."/>
            <person name="Gutwein M."/>
            <person name="Lucas J."/>
            <person name="Kovtun M."/>
            <person name="Corcoran D."/>
            <person name="Baugh L.R."/>
            <person name="Kiontke K."/>
            <person name="Gunsalus K."/>
            <person name="Fitch D.H."/>
            <person name="Piano F."/>
        </authorList>
    </citation>
    <scope>NUCLEOTIDE SEQUENCE [LARGE SCALE GENOMIC DNA]</scope>
    <source>
        <strain evidence="5">PF1309</strain>
    </source>
</reference>
<evidence type="ECO:0008006" key="7">
    <source>
        <dbReference type="Google" id="ProtNLM"/>
    </source>
</evidence>
<dbReference type="SUPFAM" id="SSF56436">
    <property type="entry name" value="C-type lectin-like"/>
    <property type="match status" value="1"/>
</dbReference>
<dbReference type="Gene3D" id="3.40.50.410">
    <property type="entry name" value="von Willebrand factor, type A domain"/>
    <property type="match status" value="2"/>
</dbReference>
<evidence type="ECO:0000313" key="6">
    <source>
        <dbReference type="Proteomes" id="UP000218231"/>
    </source>
</evidence>
<gene>
    <name evidence="5" type="ORF">WR25_09386</name>
</gene>
<feature type="domain" description="VWFA" evidence="4">
    <location>
        <begin position="282"/>
        <end position="457"/>
    </location>
</feature>
<dbReference type="OrthoDB" id="5859227at2759"/>
<organism evidence="5 6">
    <name type="scientific">Diploscapter pachys</name>
    <dbReference type="NCBI Taxonomy" id="2018661"/>
    <lineage>
        <taxon>Eukaryota</taxon>
        <taxon>Metazoa</taxon>
        <taxon>Ecdysozoa</taxon>
        <taxon>Nematoda</taxon>
        <taxon>Chromadorea</taxon>
        <taxon>Rhabditida</taxon>
        <taxon>Rhabditina</taxon>
        <taxon>Rhabditomorpha</taxon>
        <taxon>Rhabditoidea</taxon>
        <taxon>Rhabditidae</taxon>
        <taxon>Diploscapter</taxon>
    </lineage>
</organism>
<dbReference type="InterPro" id="IPR001304">
    <property type="entry name" value="C-type_lectin-like"/>
</dbReference>
<dbReference type="PANTHER" id="PTHR31024:SF13">
    <property type="entry name" value="C-TYPE LECTIN DOMAIN-CONTAINING PROTEIN 160"/>
    <property type="match status" value="1"/>
</dbReference>
<dbReference type="EMBL" id="LIAE01008043">
    <property type="protein sequence ID" value="PAV75705.1"/>
    <property type="molecule type" value="Genomic_DNA"/>
</dbReference>
<proteinExistence type="predicted"/>
<dbReference type="PROSITE" id="PS50041">
    <property type="entry name" value="C_TYPE_LECTIN_2"/>
    <property type="match status" value="1"/>
</dbReference>
<dbReference type="Proteomes" id="UP000218231">
    <property type="component" value="Unassembled WGS sequence"/>
</dbReference>
<name>A0A2A2KP21_9BILA</name>
<dbReference type="Gene3D" id="3.10.100.10">
    <property type="entry name" value="Mannose-Binding Protein A, subunit A"/>
    <property type="match status" value="1"/>
</dbReference>
<protein>
    <recommendedName>
        <fullName evidence="7">C-type lectin domain-containing protein</fullName>
    </recommendedName>
</protein>
<dbReference type="CDD" id="cd00037">
    <property type="entry name" value="CLECT"/>
    <property type="match status" value="1"/>
</dbReference>